<comment type="caution">
    <text evidence="1">The sequence shown here is derived from an EMBL/GenBank/DDBJ whole genome shotgun (WGS) entry which is preliminary data.</text>
</comment>
<protein>
    <recommendedName>
        <fullName evidence="3">BrnT family toxin</fullName>
    </recommendedName>
</protein>
<sequence length="92" mass="10542">MKIEVDPAKRQAVVEHRGLDMARAGTIFDGNTLTIEDDRADYGEPRFITIGRLDGRMVVLVWTPRANARRIISMRKANDREQKAYGRRLDCP</sequence>
<accession>A0A1W9HQ68</accession>
<proteinExistence type="predicted"/>
<name>A0A1W9HQ68_9HYPH</name>
<evidence type="ECO:0008006" key="3">
    <source>
        <dbReference type="Google" id="ProtNLM"/>
    </source>
</evidence>
<dbReference type="InterPro" id="IPR007460">
    <property type="entry name" value="BrnT_toxin"/>
</dbReference>
<dbReference type="STRING" id="1827387.A4S15_02125"/>
<dbReference type="Gene3D" id="3.10.450.530">
    <property type="entry name" value="Ribonuclease toxin, BrnT, of type II toxin-antitoxin system"/>
    <property type="match status" value="1"/>
</dbReference>
<organism evidence="1 2">
    <name type="scientific">Candidatus Raskinella chloraquaticus</name>
    <dbReference type="NCBI Taxonomy" id="1951219"/>
    <lineage>
        <taxon>Bacteria</taxon>
        <taxon>Pseudomonadati</taxon>
        <taxon>Pseudomonadota</taxon>
        <taxon>Alphaproteobacteria</taxon>
        <taxon>Hyphomicrobiales</taxon>
        <taxon>Phreatobacteraceae</taxon>
        <taxon>Candidatus Raskinella</taxon>
    </lineage>
</organism>
<dbReference type="AlphaFoldDB" id="A0A1W9HQ68"/>
<dbReference type="Proteomes" id="UP000192872">
    <property type="component" value="Unassembled WGS sequence"/>
</dbReference>
<dbReference type="RefSeq" id="WP_376800110.1">
    <property type="nucleotide sequence ID" value="NZ_DBNB01000019.1"/>
</dbReference>
<dbReference type="InterPro" id="IPR038573">
    <property type="entry name" value="BrnT_sf"/>
</dbReference>
<evidence type="ECO:0000313" key="1">
    <source>
        <dbReference type="EMBL" id="OQW49553.1"/>
    </source>
</evidence>
<dbReference type="Pfam" id="PF04365">
    <property type="entry name" value="BrnT_toxin"/>
    <property type="match status" value="1"/>
</dbReference>
<evidence type="ECO:0000313" key="2">
    <source>
        <dbReference type="Proteomes" id="UP000192872"/>
    </source>
</evidence>
<gene>
    <name evidence="1" type="ORF">A4S15_02125</name>
</gene>
<reference evidence="1 2" key="1">
    <citation type="journal article" date="2017" name="Water Res.">
        <title>Comammox in drinking water systems.</title>
        <authorList>
            <person name="Wang Y."/>
            <person name="Ma L."/>
            <person name="Mao Y."/>
            <person name="Jiang X."/>
            <person name="Xia Y."/>
            <person name="Yu K."/>
            <person name="Li B."/>
            <person name="Zhang T."/>
        </authorList>
    </citation>
    <scope>NUCLEOTIDE SEQUENCE [LARGE SCALE GENOMIC DNA]</scope>
    <source>
        <strain evidence="1">SG_bin8</strain>
    </source>
</reference>
<dbReference type="EMBL" id="LWDL01000031">
    <property type="protein sequence ID" value="OQW49553.1"/>
    <property type="molecule type" value="Genomic_DNA"/>
</dbReference>